<dbReference type="Gene3D" id="4.10.320.10">
    <property type="entry name" value="E3-binding domain"/>
    <property type="match status" value="1"/>
</dbReference>
<dbReference type="Proteomes" id="UP000582643">
    <property type="component" value="Unassembled WGS sequence"/>
</dbReference>
<dbReference type="InterPro" id="IPR036625">
    <property type="entry name" value="E3-bd_dom_sf"/>
</dbReference>
<dbReference type="Pfam" id="PF14311">
    <property type="entry name" value="DUF4379"/>
    <property type="match status" value="1"/>
</dbReference>
<gene>
    <name evidence="3" type="ORF">GGE06_008094</name>
</gene>
<feature type="region of interest" description="Disordered" evidence="1">
    <location>
        <begin position="478"/>
        <end position="521"/>
    </location>
</feature>
<accession>A0A7W7XGA4</accession>
<evidence type="ECO:0000256" key="1">
    <source>
        <dbReference type="SAM" id="MobiDB-lite"/>
    </source>
</evidence>
<dbReference type="GO" id="GO:0016746">
    <property type="term" value="F:acyltransferase activity"/>
    <property type="evidence" value="ECO:0007669"/>
    <property type="project" value="InterPro"/>
</dbReference>
<comment type="caution">
    <text evidence="3">The sequence shown here is derived from an EMBL/GenBank/DDBJ whole genome shotgun (WGS) entry which is preliminary data.</text>
</comment>
<evidence type="ECO:0000313" key="4">
    <source>
        <dbReference type="Proteomes" id="UP000582643"/>
    </source>
</evidence>
<feature type="domain" description="Treble clef zinc finger" evidence="2">
    <location>
        <begin position="267"/>
        <end position="325"/>
    </location>
</feature>
<organism evidence="3 4">
    <name type="scientific">Streptomyces nymphaeiformis</name>
    <dbReference type="NCBI Taxonomy" id="2663842"/>
    <lineage>
        <taxon>Bacteria</taxon>
        <taxon>Bacillati</taxon>
        <taxon>Actinomycetota</taxon>
        <taxon>Actinomycetes</taxon>
        <taxon>Kitasatosporales</taxon>
        <taxon>Streptomycetaceae</taxon>
        <taxon>Streptomyces</taxon>
    </lineage>
</organism>
<dbReference type="InterPro" id="IPR025487">
    <property type="entry name" value="DUF4379"/>
</dbReference>
<sequence length="663" mass="72316">MTAFSTTPAESPSGARPPRKGPDTLPEPLFGLCRADRYEAQKRFWQQLTQQWRTEVVVSLEQVRAVIDTQTSASQRIREEILDAVHAAVDPRAIPVADIGVLKAQWADAADASRIGARDGTPRTWSCTVAPAHGTWLAPPKDRTRADRPSMCPKCSGAAPRPGELPAPERSVAAIPALAGELHPTSGPAEAISYGSNIPAIWWHQVPAVAPGSGEWYLATHIWEQTPKSRTSLRLKGGKPAGINGCPVCNSDQADASNNLAAWYPELAEQWVSAPNGRTAYDTPVGSKIEVTWRCIADDEHRDWPAPPNRRTAKALRSGCAMCSKNVSAKAMALFHELRTHLPDLELEAPVLLAPVAGKRYRGERVDMRDEALQLVVEFDGWKTHGPTGWRDRSESDRIKTQRLTDAGETVIRVREDLDPIGKHDVVVGAGWSAWKVAVTVLKRIEQLGLHPLPGLAAYTALGTEAASADTEKALLGERYQPRKFPKPEKAAAGPRKLKESPPHPDSWLTPVGPPYANPKKRAGALRDYRCRCGNLVTGVRQAEVARGVPKSCGRCAGADSRSIERERTDRELTQAARRWAREQGIEVKTNGALDAQVLASYQLDAAGLTTHLGPDKLIPQAVVKKWAVEQLIGLNARDRIPRQVWLDYAAILVGQRTDPASG</sequence>
<proteinExistence type="predicted"/>
<evidence type="ECO:0000259" key="2">
    <source>
        <dbReference type="Pfam" id="PF14311"/>
    </source>
</evidence>
<protein>
    <recommendedName>
        <fullName evidence="2">Treble clef zinc finger domain-containing protein</fullName>
    </recommendedName>
</protein>
<dbReference type="EMBL" id="JACHJY010000017">
    <property type="protein sequence ID" value="MBB4987122.1"/>
    <property type="molecule type" value="Genomic_DNA"/>
</dbReference>
<dbReference type="RefSeq" id="WP_184933099.1">
    <property type="nucleotide sequence ID" value="NZ_JACHJY010000017.1"/>
</dbReference>
<evidence type="ECO:0000313" key="3">
    <source>
        <dbReference type="EMBL" id="MBB4987122.1"/>
    </source>
</evidence>
<reference evidence="3 4" key="1">
    <citation type="submission" date="2020-08" db="EMBL/GenBank/DDBJ databases">
        <title>Genomic Encyclopedia of Type Strains, Phase III (KMG-III): the genomes of soil and plant-associated and newly described type strains.</title>
        <authorList>
            <person name="Whitman W."/>
        </authorList>
    </citation>
    <scope>NUCLEOTIDE SEQUENCE [LARGE SCALE GENOMIC DNA]</scope>
    <source>
        <strain evidence="3 4">SFB5A</strain>
    </source>
</reference>
<dbReference type="AlphaFoldDB" id="A0A7W7XGA4"/>
<name>A0A7W7XGA4_9ACTN</name>
<keyword evidence="4" id="KW-1185">Reference proteome</keyword>
<feature type="region of interest" description="Disordered" evidence="1">
    <location>
        <begin position="1"/>
        <end position="26"/>
    </location>
</feature>
<feature type="compositionally biased region" description="Polar residues" evidence="1">
    <location>
        <begin position="1"/>
        <end position="10"/>
    </location>
</feature>
<feature type="region of interest" description="Disordered" evidence="1">
    <location>
        <begin position="139"/>
        <end position="166"/>
    </location>
</feature>